<evidence type="ECO:0000259" key="3">
    <source>
        <dbReference type="Pfam" id="PF13581"/>
    </source>
</evidence>
<feature type="region of interest" description="Disordered" evidence="2">
    <location>
        <begin position="115"/>
        <end position="164"/>
    </location>
</feature>
<protein>
    <recommendedName>
        <fullName evidence="3">Histidine kinase/HSP90-like ATPase domain-containing protein</fullName>
    </recommendedName>
</protein>
<evidence type="ECO:0000313" key="4">
    <source>
        <dbReference type="EMBL" id="ATZ22184.1"/>
    </source>
</evidence>
<dbReference type="KEGG" id="slx:SLAV_01275"/>
<keyword evidence="1" id="KW-0808">Transferase</keyword>
<dbReference type="EMBL" id="CP024985">
    <property type="protein sequence ID" value="ATZ22184.1"/>
    <property type="molecule type" value="Genomic_DNA"/>
</dbReference>
<feature type="domain" description="Histidine kinase/HSP90-like ATPase" evidence="3">
    <location>
        <begin position="21"/>
        <end position="109"/>
    </location>
</feature>
<dbReference type="Proteomes" id="UP000231791">
    <property type="component" value="Chromosome"/>
</dbReference>
<dbReference type="PANTHER" id="PTHR35526:SF3">
    <property type="entry name" value="ANTI-SIGMA-F FACTOR RSBW"/>
    <property type="match status" value="1"/>
</dbReference>
<keyword evidence="1" id="KW-0418">Kinase</keyword>
<keyword evidence="5" id="KW-1185">Reference proteome</keyword>
<dbReference type="SUPFAM" id="SSF55874">
    <property type="entry name" value="ATPase domain of HSP90 chaperone/DNA topoisomerase II/histidine kinase"/>
    <property type="match status" value="1"/>
</dbReference>
<dbReference type="Pfam" id="PF13581">
    <property type="entry name" value="HATPase_c_2"/>
    <property type="match status" value="1"/>
</dbReference>
<evidence type="ECO:0000313" key="5">
    <source>
        <dbReference type="Proteomes" id="UP000231791"/>
    </source>
</evidence>
<proteinExistence type="predicted"/>
<dbReference type="InterPro" id="IPR003594">
    <property type="entry name" value="HATPase_dom"/>
</dbReference>
<dbReference type="PANTHER" id="PTHR35526">
    <property type="entry name" value="ANTI-SIGMA-F FACTOR RSBW-RELATED"/>
    <property type="match status" value="1"/>
</dbReference>
<dbReference type="Gene3D" id="3.30.565.10">
    <property type="entry name" value="Histidine kinase-like ATPase, C-terminal domain"/>
    <property type="match status" value="1"/>
</dbReference>
<keyword evidence="1" id="KW-0723">Serine/threonine-protein kinase</keyword>
<dbReference type="GO" id="GO:0004674">
    <property type="term" value="F:protein serine/threonine kinase activity"/>
    <property type="evidence" value="ECO:0007669"/>
    <property type="project" value="UniProtKB-KW"/>
</dbReference>
<evidence type="ECO:0000256" key="1">
    <source>
        <dbReference type="ARBA" id="ARBA00022527"/>
    </source>
</evidence>
<dbReference type="CDD" id="cd16936">
    <property type="entry name" value="HATPase_RsbW-like"/>
    <property type="match status" value="1"/>
</dbReference>
<sequence>MTTMSAGRTALHCLSAVDGARRATRAFLEALGRPAICRAQADTVVPVVSEVVTNALRHGGGAYTLRLTAHPSCIEVAVEEPSPRMPRMRTPDLVDGTGGSGWHMINDLALAPVVTPGSNGGKRRTALSSPGSAPPWRGPVAAGPFTTAPSGHTGFRMAFPPERE</sequence>
<dbReference type="AlphaFoldDB" id="A0A2K8P609"/>
<gene>
    <name evidence="4" type="ORF">SLAV_01275</name>
</gene>
<accession>A0A2K8P609</accession>
<reference evidence="4 5" key="1">
    <citation type="submission" date="2017-11" db="EMBL/GenBank/DDBJ databases">
        <title>Complete genome sequence of Streptomyces lavendulae subsp. lavendulae CCM 3239 (formerly 'Streptomyces aureofaciens CCM 3239'), the producer of the angucycline-type antibiotic auricin.</title>
        <authorList>
            <person name="Busche T."/>
            <person name="Novakova R."/>
            <person name="Al'Dilaimi A."/>
            <person name="Homerova D."/>
            <person name="Feckova L."/>
            <person name="Rezuchova B."/>
            <person name="Mingyar E."/>
            <person name="Csolleiova D."/>
            <person name="Bekeova C."/>
            <person name="Winkler A."/>
            <person name="Sevcikova B."/>
            <person name="Kalinowski J."/>
            <person name="Kormanec J."/>
            <person name="Ruckert C."/>
        </authorList>
    </citation>
    <scope>NUCLEOTIDE SEQUENCE [LARGE SCALE GENOMIC DNA]</scope>
    <source>
        <strain evidence="4 5">CCM 3239</strain>
    </source>
</reference>
<dbReference type="InterPro" id="IPR050267">
    <property type="entry name" value="Anti-sigma-factor_SerPK"/>
</dbReference>
<dbReference type="GeneID" id="49381449"/>
<dbReference type="RefSeq" id="WP_063760252.1">
    <property type="nucleotide sequence ID" value="NZ_CP024985.1"/>
</dbReference>
<dbReference type="InterPro" id="IPR036890">
    <property type="entry name" value="HATPase_C_sf"/>
</dbReference>
<name>A0A2K8P609_STRLA</name>
<organism evidence="4 5">
    <name type="scientific">Streptomyces lavendulae subsp. lavendulae</name>
    <dbReference type="NCBI Taxonomy" id="58340"/>
    <lineage>
        <taxon>Bacteria</taxon>
        <taxon>Bacillati</taxon>
        <taxon>Actinomycetota</taxon>
        <taxon>Actinomycetes</taxon>
        <taxon>Kitasatosporales</taxon>
        <taxon>Streptomycetaceae</taxon>
        <taxon>Streptomyces</taxon>
    </lineage>
</organism>
<evidence type="ECO:0000256" key="2">
    <source>
        <dbReference type="SAM" id="MobiDB-lite"/>
    </source>
</evidence>